<dbReference type="Proteomes" id="UP000231581">
    <property type="component" value="Unassembled WGS sequence"/>
</dbReference>
<comment type="caution">
    <text evidence="1">The sequence shown here is derived from an EMBL/GenBank/DDBJ whole genome shotgun (WGS) entry which is preliminary data.</text>
</comment>
<dbReference type="InterPro" id="IPR008884">
    <property type="entry name" value="TylF_MeTrfase"/>
</dbReference>
<accession>A0A2H0BV58</accession>
<sequence length="234" mass="26842">MKLKKRYVWNHPSKLFLYPLLKRVEPYTKLPFDALAQVWEMIGNLDKQSVPGAIVEMGSWNGGCGALMSYRTKKNGSNRDVWLFDSFEGLPELAPEDAEWAKAINQPIKQTEAGDLKATGYFKADEKRVHQILAKLDSEQAVHVVKGWFQDSLPNARQDMGPIALLRLDGDIYESTKFPLEALYDQVVPGGYVVIDDFHLRGCRQAIYEFFFEKKIWPLLINSPRDGRSFFRKP</sequence>
<evidence type="ECO:0000313" key="1">
    <source>
        <dbReference type="EMBL" id="PIP60868.1"/>
    </source>
</evidence>
<proteinExistence type="predicted"/>
<dbReference type="PANTHER" id="PTHR40036">
    <property type="entry name" value="MACROCIN O-METHYLTRANSFERASE"/>
    <property type="match status" value="1"/>
</dbReference>
<gene>
    <name evidence="1" type="ORF">COX00_00800</name>
</gene>
<reference evidence="1 2" key="1">
    <citation type="submission" date="2017-09" db="EMBL/GenBank/DDBJ databases">
        <title>Depth-based differentiation of microbial function through sediment-hosted aquifers and enrichment of novel symbionts in the deep terrestrial subsurface.</title>
        <authorList>
            <person name="Probst A.J."/>
            <person name="Ladd B."/>
            <person name="Jarett J.K."/>
            <person name="Geller-Mcgrath D.E."/>
            <person name="Sieber C.M."/>
            <person name="Emerson J.B."/>
            <person name="Anantharaman K."/>
            <person name="Thomas B.C."/>
            <person name="Malmstrom R."/>
            <person name="Stieglmeier M."/>
            <person name="Klingl A."/>
            <person name="Woyke T."/>
            <person name="Ryan C.M."/>
            <person name="Banfield J.F."/>
        </authorList>
    </citation>
    <scope>NUCLEOTIDE SEQUENCE [LARGE SCALE GENOMIC DNA]</scope>
    <source>
        <strain evidence="1">CG22_combo_CG10-13_8_21_14_all_47_17</strain>
    </source>
</reference>
<dbReference type="InterPro" id="IPR029063">
    <property type="entry name" value="SAM-dependent_MTases_sf"/>
</dbReference>
<evidence type="ECO:0000313" key="2">
    <source>
        <dbReference type="Proteomes" id="UP000231581"/>
    </source>
</evidence>
<name>A0A2H0BV58_9BACT</name>
<dbReference type="Pfam" id="PF05711">
    <property type="entry name" value="TylF"/>
    <property type="match status" value="1"/>
</dbReference>
<dbReference type="EMBL" id="PCSZ01000020">
    <property type="protein sequence ID" value="PIP60868.1"/>
    <property type="molecule type" value="Genomic_DNA"/>
</dbReference>
<evidence type="ECO:0008006" key="3">
    <source>
        <dbReference type="Google" id="ProtNLM"/>
    </source>
</evidence>
<dbReference type="AlphaFoldDB" id="A0A2H0BV58"/>
<protein>
    <recommendedName>
        <fullName evidence="3">Macrocin O-methyltransferase</fullName>
    </recommendedName>
</protein>
<organism evidence="1 2">
    <name type="scientific">Candidatus Uhrbacteria bacterium CG22_combo_CG10-13_8_21_14_all_47_17</name>
    <dbReference type="NCBI Taxonomy" id="1975041"/>
    <lineage>
        <taxon>Bacteria</taxon>
        <taxon>Candidatus Uhriibacteriota</taxon>
    </lineage>
</organism>
<dbReference type="Gene3D" id="3.40.50.150">
    <property type="entry name" value="Vaccinia Virus protein VP39"/>
    <property type="match status" value="1"/>
</dbReference>
<dbReference type="SUPFAM" id="SSF53335">
    <property type="entry name" value="S-adenosyl-L-methionine-dependent methyltransferases"/>
    <property type="match status" value="1"/>
</dbReference>
<dbReference type="PANTHER" id="PTHR40036:SF1">
    <property type="entry name" value="MACROCIN O-METHYLTRANSFERASE"/>
    <property type="match status" value="1"/>
</dbReference>